<dbReference type="Gene3D" id="3.40.630.10">
    <property type="entry name" value="Zn peptidases"/>
    <property type="match status" value="1"/>
</dbReference>
<keyword evidence="11" id="KW-1185">Reference proteome</keyword>
<comment type="similarity">
    <text evidence="6">Belongs to the AspA/AstE family. Succinylglutamate desuccinylase subfamily.</text>
</comment>
<comment type="pathway">
    <text evidence="6">Amino-acid degradation; L-arginine degradation via AST pathway; L-glutamate and succinate from L-arginine: step 5/5.</text>
</comment>
<feature type="domain" description="AstE/AspA barrel-sandwich hybrid" evidence="8">
    <location>
        <begin position="167"/>
        <end position="237"/>
    </location>
</feature>
<evidence type="ECO:0000256" key="2">
    <source>
        <dbReference type="ARBA" id="ARBA00022503"/>
    </source>
</evidence>
<dbReference type="AlphaFoldDB" id="A0A377ZF43"/>
<evidence type="ECO:0000256" key="6">
    <source>
        <dbReference type="HAMAP-Rule" id="MF_00767"/>
    </source>
</evidence>
<evidence type="ECO:0000259" key="8">
    <source>
        <dbReference type="Pfam" id="PF04952"/>
    </source>
</evidence>
<feature type="active site" evidence="6">
    <location>
        <position position="127"/>
    </location>
</feature>
<dbReference type="PANTHER" id="PTHR15162:SF7">
    <property type="entry name" value="SUCCINYLGLUTAMATE DESUCCINYLASE"/>
    <property type="match status" value="1"/>
</dbReference>
<keyword evidence="3" id="KW-0479">Metal-binding</keyword>
<evidence type="ECO:0000313" key="10">
    <source>
        <dbReference type="EMBL" id="STU68601.1"/>
    </source>
</evidence>
<evidence type="ECO:0000313" key="11">
    <source>
        <dbReference type="Proteomes" id="UP000255382"/>
    </source>
</evidence>
<name>A0A377ZF43_KLEPO</name>
<gene>
    <name evidence="10" type="primary">astE_2</name>
    <name evidence="6" type="synonym">astE</name>
    <name evidence="10" type="ORF">NCTC5050_01978</name>
</gene>
<dbReference type="UniPathway" id="UPA00185">
    <property type="reaction ID" value="UER00283"/>
</dbReference>
<dbReference type="GO" id="GO:0009017">
    <property type="term" value="F:succinylglutamate desuccinylase activity"/>
    <property type="evidence" value="ECO:0007669"/>
    <property type="project" value="UniProtKB-UniRule"/>
</dbReference>
<comment type="cofactor">
    <cofactor evidence="1">
        <name>Zn(2+)</name>
        <dbReference type="ChEBI" id="CHEBI:29105"/>
    </cofactor>
</comment>
<dbReference type="GO" id="GO:0008270">
    <property type="term" value="F:zinc ion binding"/>
    <property type="evidence" value="ECO:0007669"/>
    <property type="project" value="InterPro"/>
</dbReference>
<evidence type="ECO:0000256" key="1">
    <source>
        <dbReference type="ARBA" id="ARBA00001947"/>
    </source>
</evidence>
<dbReference type="GO" id="GO:0016788">
    <property type="term" value="F:hydrolase activity, acting on ester bonds"/>
    <property type="evidence" value="ECO:0007669"/>
    <property type="project" value="UniProtKB-UniRule"/>
</dbReference>
<dbReference type="NCBIfam" id="TIGR03242">
    <property type="entry name" value="arg_catab_astE"/>
    <property type="match status" value="1"/>
</dbReference>
<dbReference type="EC" id="3.5.1.96" evidence="6 7"/>
<sequence>MIVGNPPALRANKRYLHSDMNRMFGERWRQFPLSEETQRAQRLEQAVARFYRDHDGPRWHLDLHTAIRGSLHPRFGVLPARDTPWEEDFLHWLGGAGLEALVFHRQPGGTFTHFSCERFAALACTLELGKALPLGENDLTRFAAVQRALSRLLVGDLAIADAPAPLRYRVVQQLTRHSDDFRLHMADQTLNFTPFEPGTLLAEEGETRYVVGPETEYVLFPNPTVAKGLRTGLMLEKLS</sequence>
<dbReference type="EMBL" id="UGLZ01000004">
    <property type="protein sequence ID" value="STU68601.1"/>
    <property type="molecule type" value="Genomic_DNA"/>
</dbReference>
<dbReference type="SUPFAM" id="SSF53187">
    <property type="entry name" value="Zn-dependent exopeptidases"/>
    <property type="match status" value="1"/>
</dbReference>
<dbReference type="GO" id="GO:0019545">
    <property type="term" value="P:L-arginine catabolic process to succinate"/>
    <property type="evidence" value="ECO:0007669"/>
    <property type="project" value="UniProtKB-UniRule"/>
</dbReference>
<dbReference type="InterPro" id="IPR055438">
    <property type="entry name" value="AstE_AspA_cat"/>
</dbReference>
<organism evidence="10 11">
    <name type="scientific">Klebsiella pneumoniae subsp. ozaenae</name>
    <dbReference type="NCBI Taxonomy" id="574"/>
    <lineage>
        <taxon>Bacteria</taxon>
        <taxon>Pseudomonadati</taxon>
        <taxon>Pseudomonadota</taxon>
        <taxon>Gammaproteobacteria</taxon>
        <taxon>Enterobacterales</taxon>
        <taxon>Enterobacteriaceae</taxon>
        <taxon>Klebsiella/Raoultella group</taxon>
        <taxon>Klebsiella</taxon>
        <taxon>Klebsiella pneumoniae complex</taxon>
    </lineage>
</organism>
<accession>A0A377ZF43</accession>
<evidence type="ECO:0000256" key="3">
    <source>
        <dbReference type="ARBA" id="ARBA00022723"/>
    </source>
</evidence>
<dbReference type="NCBIfam" id="NF003706">
    <property type="entry name" value="PRK05324.1"/>
    <property type="match status" value="1"/>
</dbReference>
<keyword evidence="4 6" id="KW-0378">Hydrolase</keyword>
<evidence type="ECO:0000256" key="4">
    <source>
        <dbReference type="ARBA" id="ARBA00022801"/>
    </source>
</evidence>
<dbReference type="InterPro" id="IPR007036">
    <property type="entry name" value="Aste_AspA_hybrid_dom"/>
</dbReference>
<dbReference type="PANTHER" id="PTHR15162">
    <property type="entry name" value="ASPARTOACYLASE"/>
    <property type="match status" value="1"/>
</dbReference>
<feature type="domain" description="Succinylglutamate desuccinylase/Aspartoacylase catalytic" evidence="9">
    <location>
        <begin position="2"/>
        <end position="152"/>
    </location>
</feature>
<keyword evidence="2 6" id="KW-0056">Arginine metabolism</keyword>
<evidence type="ECO:0000256" key="5">
    <source>
        <dbReference type="ARBA" id="ARBA00022833"/>
    </source>
</evidence>
<dbReference type="Pfam" id="PF04952">
    <property type="entry name" value="AstE_AspA_hybrid"/>
    <property type="match status" value="1"/>
</dbReference>
<dbReference type="Pfam" id="PF24827">
    <property type="entry name" value="AstE_AspA_cat"/>
    <property type="match status" value="1"/>
</dbReference>
<reference evidence="10 11" key="1">
    <citation type="submission" date="2018-06" db="EMBL/GenBank/DDBJ databases">
        <authorList>
            <consortium name="Pathogen Informatics"/>
            <person name="Doyle S."/>
        </authorList>
    </citation>
    <scope>NUCLEOTIDE SEQUENCE [LARGE SCALE GENOMIC DNA]</scope>
    <source>
        <strain evidence="10 11">NCTC5050</strain>
    </source>
</reference>
<dbReference type="InterPro" id="IPR016681">
    <property type="entry name" value="SuccinylGlu_desuccinylase"/>
</dbReference>
<proteinExistence type="inferred from homology"/>
<protein>
    <recommendedName>
        <fullName evidence="6 7">Succinylglutamate desuccinylase</fullName>
        <ecNumber evidence="6 7">3.5.1.96</ecNumber>
    </recommendedName>
</protein>
<keyword evidence="5" id="KW-0862">Zinc</keyword>
<comment type="caution">
    <text evidence="6">Lacks conserved residue(s) required for the propagation of feature annotation.</text>
</comment>
<evidence type="ECO:0000256" key="7">
    <source>
        <dbReference type="NCBIfam" id="TIGR03242"/>
    </source>
</evidence>
<dbReference type="InterPro" id="IPR050178">
    <property type="entry name" value="AspA/AstE_fam"/>
</dbReference>
<comment type="function">
    <text evidence="6">Transforms N(2)-succinylglutamate into succinate and glutamate.</text>
</comment>
<evidence type="ECO:0000259" key="9">
    <source>
        <dbReference type="Pfam" id="PF24827"/>
    </source>
</evidence>
<comment type="catalytic activity">
    <reaction evidence="6">
        <text>N-succinyl-L-glutamate + H2O = L-glutamate + succinate</text>
        <dbReference type="Rhea" id="RHEA:15169"/>
        <dbReference type="ChEBI" id="CHEBI:15377"/>
        <dbReference type="ChEBI" id="CHEBI:29985"/>
        <dbReference type="ChEBI" id="CHEBI:30031"/>
        <dbReference type="ChEBI" id="CHEBI:58763"/>
        <dbReference type="EC" id="3.5.1.96"/>
    </reaction>
</comment>
<dbReference type="GO" id="GO:0019544">
    <property type="term" value="P:L-arginine catabolic process to L-glutamate"/>
    <property type="evidence" value="ECO:0007669"/>
    <property type="project" value="UniProtKB-UniRule"/>
</dbReference>
<dbReference type="HAMAP" id="MF_00767">
    <property type="entry name" value="Arg_catab_AstE"/>
    <property type="match status" value="1"/>
</dbReference>
<dbReference type="Proteomes" id="UP000255382">
    <property type="component" value="Unassembled WGS sequence"/>
</dbReference>